<keyword evidence="4" id="KW-1185">Reference proteome</keyword>
<dbReference type="RefSeq" id="WP_229676248.1">
    <property type="nucleotide sequence ID" value="NZ_BMIG01000004.1"/>
</dbReference>
<dbReference type="Proteomes" id="UP000620596">
    <property type="component" value="Unassembled WGS sequence"/>
</dbReference>
<accession>A0A916WGL9</accession>
<reference evidence="3" key="2">
    <citation type="submission" date="2020-09" db="EMBL/GenBank/DDBJ databases">
        <authorList>
            <person name="Sun Q."/>
            <person name="Zhou Y."/>
        </authorList>
    </citation>
    <scope>NUCLEOTIDE SEQUENCE</scope>
    <source>
        <strain evidence="3">CGMCC 1.15322</strain>
    </source>
</reference>
<feature type="region of interest" description="Disordered" evidence="1">
    <location>
        <begin position="31"/>
        <end position="57"/>
    </location>
</feature>
<dbReference type="Gene3D" id="3.10.450.160">
    <property type="entry name" value="inner membrane protein cigr"/>
    <property type="match status" value="1"/>
</dbReference>
<keyword evidence="2" id="KW-0732">Signal</keyword>
<comment type="caution">
    <text evidence="3">The sequence shown here is derived from an EMBL/GenBank/DDBJ whole genome shotgun (WGS) entry which is preliminary data.</text>
</comment>
<dbReference type="AlphaFoldDB" id="A0A916WGL9"/>
<sequence>MTTHSSFRISMLPLVLIGALIAGSAWAEKPEWAGQGKGGKHEQKENRSENRIDGKKDSAVGVAPAQVSVGGYFGAPQRVVVQEYYGQQYRAGRCPPGLAKKNNGCLPPGQAKKWAVGQSLPSDVRYYPVPQSVVVQLGAPPAGHKYVRVAADILLIAVGSGMIVDAIQDLGRI</sequence>
<evidence type="ECO:0000313" key="3">
    <source>
        <dbReference type="EMBL" id="GGA95834.1"/>
    </source>
</evidence>
<reference evidence="3" key="1">
    <citation type="journal article" date="2014" name="Int. J. Syst. Evol. Microbiol.">
        <title>Complete genome sequence of Corynebacterium casei LMG S-19264T (=DSM 44701T), isolated from a smear-ripened cheese.</title>
        <authorList>
            <consortium name="US DOE Joint Genome Institute (JGI-PGF)"/>
            <person name="Walter F."/>
            <person name="Albersmeier A."/>
            <person name="Kalinowski J."/>
            <person name="Ruckert C."/>
        </authorList>
    </citation>
    <scope>NUCLEOTIDE SEQUENCE</scope>
    <source>
        <strain evidence="3">CGMCC 1.15322</strain>
    </source>
</reference>
<organism evidence="3 4">
    <name type="scientific">Polaromonas eurypsychrophila</name>
    <dbReference type="NCBI Taxonomy" id="1614635"/>
    <lineage>
        <taxon>Bacteria</taxon>
        <taxon>Pseudomonadati</taxon>
        <taxon>Pseudomonadota</taxon>
        <taxon>Betaproteobacteria</taxon>
        <taxon>Burkholderiales</taxon>
        <taxon>Comamonadaceae</taxon>
        <taxon>Polaromonas</taxon>
    </lineage>
</organism>
<dbReference type="InterPro" id="IPR024572">
    <property type="entry name" value="RcnB"/>
</dbReference>
<evidence type="ECO:0000256" key="2">
    <source>
        <dbReference type="SAM" id="SignalP"/>
    </source>
</evidence>
<dbReference type="EMBL" id="BMIG01000004">
    <property type="protein sequence ID" value="GGA95834.1"/>
    <property type="molecule type" value="Genomic_DNA"/>
</dbReference>
<feature type="signal peptide" evidence="2">
    <location>
        <begin position="1"/>
        <end position="27"/>
    </location>
</feature>
<gene>
    <name evidence="3" type="ORF">GCM10011496_16270</name>
</gene>
<name>A0A916WGL9_9BURK</name>
<protein>
    <recommendedName>
        <fullName evidence="5">Nickel/cobalt transporter regulator</fullName>
    </recommendedName>
</protein>
<evidence type="ECO:0000256" key="1">
    <source>
        <dbReference type="SAM" id="MobiDB-lite"/>
    </source>
</evidence>
<proteinExistence type="predicted"/>
<evidence type="ECO:0000313" key="4">
    <source>
        <dbReference type="Proteomes" id="UP000620596"/>
    </source>
</evidence>
<feature type="chain" id="PRO_5036743964" description="Nickel/cobalt transporter regulator" evidence="2">
    <location>
        <begin position="28"/>
        <end position="173"/>
    </location>
</feature>
<feature type="compositionally biased region" description="Basic and acidic residues" evidence="1">
    <location>
        <begin position="39"/>
        <end position="57"/>
    </location>
</feature>
<dbReference type="Pfam" id="PF11776">
    <property type="entry name" value="RcnB"/>
    <property type="match status" value="1"/>
</dbReference>
<evidence type="ECO:0008006" key="5">
    <source>
        <dbReference type="Google" id="ProtNLM"/>
    </source>
</evidence>